<dbReference type="InterPro" id="IPR012677">
    <property type="entry name" value="Nucleotide-bd_a/b_plait_sf"/>
</dbReference>
<feature type="domain" description="PCI" evidence="3">
    <location>
        <begin position="569"/>
        <end position="746"/>
    </location>
</feature>
<dbReference type="GO" id="GO:0006406">
    <property type="term" value="P:mRNA export from nucleus"/>
    <property type="evidence" value="ECO:0007669"/>
    <property type="project" value="TreeGrafter"/>
</dbReference>
<dbReference type="eggNOG" id="KOG1860">
    <property type="taxonomic scope" value="Eukaryota"/>
</dbReference>
<evidence type="ECO:0000256" key="1">
    <source>
        <dbReference type="ARBA" id="ARBA00038443"/>
    </source>
</evidence>
<accession>A0A1X7V9G3</accession>
<feature type="region of interest" description="Disordered" evidence="2">
    <location>
        <begin position="225"/>
        <end position="279"/>
    </location>
</feature>
<dbReference type="PROSITE" id="PS50250">
    <property type="entry name" value="PCI"/>
    <property type="match status" value="1"/>
</dbReference>
<dbReference type="EnsemblMetazoa" id="Aqu2.1.36152_001">
    <property type="protein sequence ID" value="Aqu2.1.36152_001"/>
    <property type="gene ID" value="Aqu2.1.36152"/>
</dbReference>
<dbReference type="InterPro" id="IPR005062">
    <property type="entry name" value="SAC3/GANP/THP3_conserved"/>
</dbReference>
<feature type="compositionally biased region" description="Low complexity" evidence="2">
    <location>
        <begin position="239"/>
        <end position="253"/>
    </location>
</feature>
<dbReference type="Gene3D" id="3.30.70.330">
    <property type="match status" value="1"/>
</dbReference>
<proteinExistence type="inferred from homology"/>
<feature type="compositionally biased region" description="Low complexity" evidence="2">
    <location>
        <begin position="1461"/>
        <end position="1470"/>
    </location>
</feature>
<feature type="region of interest" description="Disordered" evidence="2">
    <location>
        <begin position="304"/>
        <end position="332"/>
    </location>
</feature>
<comment type="similarity">
    <text evidence="1">Belongs to the SAC3 family.</text>
</comment>
<dbReference type="KEGG" id="aqu:100634681"/>
<evidence type="ECO:0000259" key="3">
    <source>
        <dbReference type="PROSITE" id="PS50250"/>
    </source>
</evidence>
<feature type="compositionally biased region" description="Low complexity" evidence="2">
    <location>
        <begin position="1"/>
        <end position="10"/>
    </location>
</feature>
<dbReference type="InterPro" id="IPR000717">
    <property type="entry name" value="PCI_dom"/>
</dbReference>
<dbReference type="OrthoDB" id="21502at2759"/>
<feature type="region of interest" description="Disordered" evidence="2">
    <location>
        <begin position="1"/>
        <end position="48"/>
    </location>
</feature>
<evidence type="ECO:0000313" key="5">
    <source>
        <dbReference type="Proteomes" id="UP000007879"/>
    </source>
</evidence>
<feature type="region of interest" description="Disordered" evidence="2">
    <location>
        <begin position="80"/>
        <end position="100"/>
    </location>
</feature>
<evidence type="ECO:0000313" key="4">
    <source>
        <dbReference type="EnsemblMetazoa" id="Aqu2.1.36152_001"/>
    </source>
</evidence>
<dbReference type="GO" id="GO:0003676">
    <property type="term" value="F:nucleic acid binding"/>
    <property type="evidence" value="ECO:0007669"/>
    <property type="project" value="InterPro"/>
</dbReference>
<dbReference type="SUPFAM" id="SSF54928">
    <property type="entry name" value="RNA-binding domain, RBD"/>
    <property type="match status" value="1"/>
</dbReference>
<reference evidence="4" key="2">
    <citation type="submission" date="2017-05" db="UniProtKB">
        <authorList>
            <consortium name="EnsemblMetazoa"/>
        </authorList>
    </citation>
    <scope>IDENTIFICATION</scope>
</reference>
<feature type="compositionally biased region" description="Low complexity" evidence="2">
    <location>
        <begin position="19"/>
        <end position="42"/>
    </location>
</feature>
<dbReference type="Pfam" id="PF03399">
    <property type="entry name" value="SAC3_GANP"/>
    <property type="match status" value="1"/>
</dbReference>
<evidence type="ECO:0000256" key="2">
    <source>
        <dbReference type="SAM" id="MobiDB-lite"/>
    </source>
</evidence>
<organism evidence="4">
    <name type="scientific">Amphimedon queenslandica</name>
    <name type="common">Sponge</name>
    <dbReference type="NCBI Taxonomy" id="400682"/>
    <lineage>
        <taxon>Eukaryota</taxon>
        <taxon>Metazoa</taxon>
        <taxon>Porifera</taxon>
        <taxon>Demospongiae</taxon>
        <taxon>Heteroscleromorpha</taxon>
        <taxon>Haplosclerida</taxon>
        <taxon>Niphatidae</taxon>
        <taxon>Amphimedon</taxon>
    </lineage>
</organism>
<reference evidence="5" key="1">
    <citation type="journal article" date="2010" name="Nature">
        <title>The Amphimedon queenslandica genome and the evolution of animal complexity.</title>
        <authorList>
            <person name="Srivastava M."/>
            <person name="Simakov O."/>
            <person name="Chapman J."/>
            <person name="Fahey B."/>
            <person name="Gauthier M.E."/>
            <person name="Mitros T."/>
            <person name="Richards G.S."/>
            <person name="Conaco C."/>
            <person name="Dacre M."/>
            <person name="Hellsten U."/>
            <person name="Larroux C."/>
            <person name="Putnam N.H."/>
            <person name="Stanke M."/>
            <person name="Adamska M."/>
            <person name="Darling A."/>
            <person name="Degnan S.M."/>
            <person name="Oakley T.H."/>
            <person name="Plachetzki D.C."/>
            <person name="Zhai Y."/>
            <person name="Adamski M."/>
            <person name="Calcino A."/>
            <person name="Cummins S.F."/>
            <person name="Goodstein D.M."/>
            <person name="Harris C."/>
            <person name="Jackson D.J."/>
            <person name="Leys S.P."/>
            <person name="Shu S."/>
            <person name="Woodcroft B.J."/>
            <person name="Vervoort M."/>
            <person name="Kosik K.S."/>
            <person name="Manning G."/>
            <person name="Degnan B.M."/>
            <person name="Rokhsar D.S."/>
        </authorList>
    </citation>
    <scope>NUCLEOTIDE SEQUENCE [LARGE SCALE GENOMIC DNA]</scope>
</reference>
<gene>
    <name evidence="4" type="primary">100634681</name>
</gene>
<name>A0A1X7V9G3_AMPQE</name>
<feature type="region of interest" description="Disordered" evidence="2">
    <location>
        <begin position="1436"/>
        <end position="1491"/>
    </location>
</feature>
<protein>
    <recommendedName>
        <fullName evidence="3">PCI domain-containing protein</fullName>
    </recommendedName>
</protein>
<dbReference type="InterPro" id="IPR045107">
    <property type="entry name" value="SAC3/GANP/THP3"/>
</dbReference>
<dbReference type="STRING" id="400682.A0A1X7V9G3"/>
<dbReference type="Pfam" id="PF16769">
    <property type="entry name" value="MCM3AP_GANP"/>
    <property type="match status" value="1"/>
</dbReference>
<dbReference type="GO" id="GO:0070390">
    <property type="term" value="C:transcription export complex 2"/>
    <property type="evidence" value="ECO:0007669"/>
    <property type="project" value="TreeGrafter"/>
</dbReference>
<dbReference type="InterPro" id="IPR031907">
    <property type="entry name" value="MCM3AP_GANP"/>
</dbReference>
<dbReference type="Proteomes" id="UP000007879">
    <property type="component" value="Unassembled WGS sequence"/>
</dbReference>
<dbReference type="Gene3D" id="1.25.40.990">
    <property type="match status" value="1"/>
</dbReference>
<dbReference type="PANTHER" id="PTHR12436:SF3">
    <property type="entry name" value="GERMINAL-CENTER ASSOCIATED NUCLEAR PROTEIN"/>
    <property type="match status" value="1"/>
</dbReference>
<sequence>MYTYKTQKTLAQKKKQAIRRLSQTGRTRTLSSSSSSKQSSKTEAAPGANPFLAALQTIAPVSSSSSSSSHKNVFFEQQAAAASDDTAKEDQSGTPEGVVMTNRPLSYAGAVKSTMNKPNVNPFVQAYSASASSNPGPSYSHPGPASSHSLHLKGVPHHFNNKEFLWRHFEKFGPLREINCHPEKKFADIHFTTQRGAILAKSHGKYLSDNAPPLSIFWFSDKTKGPSGSGGAPVSHGLQSFSAQPSPSSSPHQRPTLSPAKRGEGGAQMPSLTAAGTTRKRIHYSHEEQEQEYVPTLFDVEYNQEEEREDEGLDEGVPEGKDSVLSEEPLPDDEFKMDTIARVPKHKYYLRSIYQPEKSTDGVKASSSVERKATPAVRVPPLADPRKGQSAIERFEALDARDKEIRKNIVKDTSLSAKAKVGCCPDMCPEKERYQREYQRRLSMFEVDNSIETEPGQGPRVNHSLAIKEYSRSAADKDEPLPHELRPLPILIMTMDHIVTAIMDAGEGHVSEWYNFIWDRTRAITTDITYQQLSHPHCVHLIEQFARFHIMCSHILCEEEVSVFDPKMNAETLSNHLQSLHQLYKDLSQEKGITCKNEAEFCCYDILLHLMDGNVFNKVEQYNQSIRRSSEVQFAISVVQSVDSNNFVRFFKLVKKASYLSSCLLHSYFDLIRLRALKTLNQSHSSGKSNPMHFSLTDLTRMLQFGSEDEAADFCSYFGFNIIKDKVQFQRGSETEEYDPGAVKLRYDNHLLSSKDVDKSYGEIVYGGPLPPCPNHTPTCSFTGSGVTQQPAPKINEEEIISVVTDITNTVINDELKEISTNLIKQTEKDELVTSISINTVNELMTQVLVSYCTEISQELLTELMKERDLRDQEEFKAKLCLEISNEILINALRAESRLVATEAITDAVLSFEALNRAVQSLVSELVDSVCVSMTRETAHECMAIAKKERNEKLAAKRLQHQRWRLKQYWIKWIRSLKRRRHIHISISTFPSTGPLIPLSSQLNLLVKSPTNLSSSPKRRRLEQSSSLANLTREDFISSINYSSLLPSGPHRTNIHWNLLLINGSATPLVGEEHQLLWEWLVNKLGYVKQQNEELENVCYTLANNETLKVSIKVLTVAQLSTNINIINDDLISTVLLYLPLVTSPQCYTEQVLGVANDVVRFLVPFAQVPLVILTPSQLHFLHQFHLSQEMEFCNWPLFSKLLVHPLVENNDWKQNEQKLFSLVEWCLNSSPSLPPVQWMRGENYINEMINVNVIKPLLSDAQVRSASGLPSQSPGVIVGLYNSVLDYLSQKILLKPSLTSLPITLIQSRPDTPPYWVPSQPDAVHKFQSILESLRLPHPQPNPPHRSLNDTRGSCMAYVQSVDNNFFLISRVKSLLLRDSSVPWDHILLICIQHLLLCSSDPLNKVLVGMSRVRQEEAEFIPPTEWRAAVVDSLTATTGEGERRTSNDEGQGLRKRRFSDPSSHFSSSPREPKAVRLSLGGADPAHSDHMTGFNARLEYEKTATMEFDEQLQRYLLEPEDIRGRRNDENEQGGQPLSVHSKPLSECINSLEDEIMKLRWREKLDRFSIIKNTF</sequence>
<dbReference type="InParanoid" id="A0A1X7V9G3"/>
<dbReference type="InterPro" id="IPR035979">
    <property type="entry name" value="RBD_domain_sf"/>
</dbReference>
<dbReference type="PANTHER" id="PTHR12436">
    <property type="entry name" value="80 KDA MCM3-ASSOCIATED PROTEIN"/>
    <property type="match status" value="1"/>
</dbReference>
<dbReference type="EnsemblMetazoa" id="XM_019994706.1">
    <property type="protein sequence ID" value="XP_019850265.1"/>
    <property type="gene ID" value="LOC100634681"/>
</dbReference>
<feature type="compositionally biased region" description="Acidic residues" evidence="2">
    <location>
        <begin position="304"/>
        <end position="317"/>
    </location>
</feature>
<keyword evidence="5" id="KW-1185">Reference proteome</keyword>
<dbReference type="GO" id="GO:0005737">
    <property type="term" value="C:cytoplasm"/>
    <property type="evidence" value="ECO:0007669"/>
    <property type="project" value="TreeGrafter"/>
</dbReference>